<gene>
    <name evidence="2" type="ORF">ACFQT0_11655</name>
</gene>
<accession>A0ABW2U569</accession>
<name>A0ABW2U569_9BACT</name>
<keyword evidence="1" id="KW-0812">Transmembrane</keyword>
<sequence>MGLALGEPWVLLVGVLLLFAWLVRAAGLRARPITGSYQASVLIVLLLALASATGALALYAQFEKQLLVDKQRLAGNLLIDNDLQGEYLLGERMREIARDPFVRKSLSAAFGQPEAVRQRIARQYLSDYFDKYESNITLYDEAGQPLGALPGTPSLVEARAALERVATPTDQQGVYLLNSGNPFSSRRYVAQITVPGTRVSGFGLPLGAVRVELTLKKLTTYSVLPELLVDQKFFSPAWPPS</sequence>
<evidence type="ECO:0000313" key="2">
    <source>
        <dbReference type="EMBL" id="MFC7667966.1"/>
    </source>
</evidence>
<reference evidence="3" key="1">
    <citation type="journal article" date="2019" name="Int. J. Syst. Evol. Microbiol.">
        <title>The Global Catalogue of Microorganisms (GCM) 10K type strain sequencing project: providing services to taxonomists for standard genome sequencing and annotation.</title>
        <authorList>
            <consortium name="The Broad Institute Genomics Platform"/>
            <consortium name="The Broad Institute Genome Sequencing Center for Infectious Disease"/>
            <person name="Wu L."/>
            <person name="Ma J."/>
        </authorList>
    </citation>
    <scope>NUCLEOTIDE SEQUENCE [LARGE SCALE GENOMIC DNA]</scope>
    <source>
        <strain evidence="3">JCM 19635</strain>
    </source>
</reference>
<feature type="transmembrane region" description="Helical" evidence="1">
    <location>
        <begin position="41"/>
        <end position="62"/>
    </location>
</feature>
<comment type="caution">
    <text evidence="2">The sequence shown here is derived from an EMBL/GenBank/DDBJ whole genome shotgun (WGS) entry which is preliminary data.</text>
</comment>
<proteinExistence type="predicted"/>
<dbReference type="RefSeq" id="WP_380202905.1">
    <property type="nucleotide sequence ID" value="NZ_JBHTEK010000001.1"/>
</dbReference>
<evidence type="ECO:0000256" key="1">
    <source>
        <dbReference type="SAM" id="Phobius"/>
    </source>
</evidence>
<keyword evidence="1" id="KW-1133">Transmembrane helix</keyword>
<organism evidence="2 3">
    <name type="scientific">Hymenobacter humi</name>
    <dbReference type="NCBI Taxonomy" id="1411620"/>
    <lineage>
        <taxon>Bacteria</taxon>
        <taxon>Pseudomonadati</taxon>
        <taxon>Bacteroidota</taxon>
        <taxon>Cytophagia</taxon>
        <taxon>Cytophagales</taxon>
        <taxon>Hymenobacteraceae</taxon>
        <taxon>Hymenobacter</taxon>
    </lineage>
</organism>
<keyword evidence="3" id="KW-1185">Reference proteome</keyword>
<protein>
    <submittedName>
        <fullName evidence="2">Uncharacterized protein</fullName>
    </submittedName>
</protein>
<dbReference type="Proteomes" id="UP001596513">
    <property type="component" value="Unassembled WGS sequence"/>
</dbReference>
<evidence type="ECO:0000313" key="3">
    <source>
        <dbReference type="Proteomes" id="UP001596513"/>
    </source>
</evidence>
<keyword evidence="1" id="KW-0472">Membrane</keyword>
<dbReference type="EMBL" id="JBHTEK010000001">
    <property type="protein sequence ID" value="MFC7667966.1"/>
    <property type="molecule type" value="Genomic_DNA"/>
</dbReference>